<sequence length="506" mass="54557">MSSLHSHPYLTPCGPGCPPGGRPGTSSSSSTSRGKRPRSSEGDHGQNSSAKRAKSVEHVGNVEGAVGNDNSHGASGSGVVDAEIPAANRTATSVADASSSNDAGSSSTVVAAPVPCPTPSPKPEYPKVEDTVSAREDLSAAAPSGEVAGSLLSRISPRAPGDVEGSEDNDYDSDDEATLLDMEVDGDSDEEEDDREDVKLDFLPERIPIWNPPGPSPLRKCQTDVSEDAPCAAAADVDVDDDNGPGSTFSKIRPIQREREAWKENYVCHVVELNLQALQYSRHLRRQLYPDVEDLVEKTDVLDNSKAEDQGLPKGSDEGVSDRPDAEEPEGKVEDFFCGSSDGEDPSEDCDDESEDLEQPIIGRGTPAKGCFKPLVHPYSPYRYSLPDCPNVGPVLDRDTFHGPEAWADLVHEERTGSTKMSQTRSSGKSTQGRAAPRDLELNLLLHPAKGEDVAPEERVKVTILCDKRAKHSWDLHRQLLGHLLRARDEVHTTMDLFRSVSQLKD</sequence>
<feature type="region of interest" description="Disordered" evidence="1">
    <location>
        <begin position="301"/>
        <end position="355"/>
    </location>
</feature>
<reference evidence="2 3" key="1">
    <citation type="submission" date="2016-10" db="EMBL/GenBank/DDBJ databases">
        <title>Genome sequence of the basidiomycete white-rot fungus Trametes pubescens.</title>
        <authorList>
            <person name="Makela M.R."/>
            <person name="Granchi Z."/>
            <person name="Peng M."/>
            <person name="De Vries R.P."/>
            <person name="Grigoriev I."/>
            <person name="Riley R."/>
            <person name="Hilden K."/>
        </authorList>
    </citation>
    <scope>NUCLEOTIDE SEQUENCE [LARGE SCALE GENOMIC DNA]</scope>
    <source>
        <strain evidence="2 3">FBCC735</strain>
    </source>
</reference>
<evidence type="ECO:0000256" key="1">
    <source>
        <dbReference type="SAM" id="MobiDB-lite"/>
    </source>
</evidence>
<feature type="compositionally biased region" description="Acidic residues" evidence="1">
    <location>
        <begin position="164"/>
        <end position="195"/>
    </location>
</feature>
<comment type="caution">
    <text evidence="2">The sequence shown here is derived from an EMBL/GenBank/DDBJ whole genome shotgun (WGS) entry which is preliminary data.</text>
</comment>
<feature type="compositionally biased region" description="Pro residues" evidence="1">
    <location>
        <begin position="114"/>
        <end position="123"/>
    </location>
</feature>
<protein>
    <submittedName>
        <fullName evidence="2">Uncharacterized protein</fullName>
    </submittedName>
</protein>
<feature type="compositionally biased region" description="Low complexity" evidence="1">
    <location>
        <begin position="90"/>
        <end position="113"/>
    </location>
</feature>
<feature type="compositionally biased region" description="Basic and acidic residues" evidence="1">
    <location>
        <begin position="301"/>
        <end position="335"/>
    </location>
</feature>
<organism evidence="2 3">
    <name type="scientific">Trametes pubescens</name>
    <name type="common">White-rot fungus</name>
    <dbReference type="NCBI Taxonomy" id="154538"/>
    <lineage>
        <taxon>Eukaryota</taxon>
        <taxon>Fungi</taxon>
        <taxon>Dikarya</taxon>
        <taxon>Basidiomycota</taxon>
        <taxon>Agaricomycotina</taxon>
        <taxon>Agaricomycetes</taxon>
        <taxon>Polyporales</taxon>
        <taxon>Polyporaceae</taxon>
        <taxon>Trametes</taxon>
    </lineage>
</organism>
<dbReference type="Proteomes" id="UP000184267">
    <property type="component" value="Unassembled WGS sequence"/>
</dbReference>
<dbReference type="EMBL" id="MNAD01001604">
    <property type="protein sequence ID" value="OJT03577.1"/>
    <property type="molecule type" value="Genomic_DNA"/>
</dbReference>
<evidence type="ECO:0000313" key="3">
    <source>
        <dbReference type="Proteomes" id="UP000184267"/>
    </source>
</evidence>
<feature type="region of interest" description="Disordered" evidence="1">
    <location>
        <begin position="206"/>
        <end position="225"/>
    </location>
</feature>
<feature type="region of interest" description="Disordered" evidence="1">
    <location>
        <begin position="415"/>
        <end position="436"/>
    </location>
</feature>
<dbReference type="AlphaFoldDB" id="A0A1M2V7R4"/>
<feature type="compositionally biased region" description="Acidic residues" evidence="1">
    <location>
        <begin position="342"/>
        <end position="355"/>
    </location>
</feature>
<feature type="compositionally biased region" description="Basic and acidic residues" evidence="1">
    <location>
        <begin position="124"/>
        <end position="138"/>
    </location>
</feature>
<feature type="region of interest" description="Disordered" evidence="1">
    <location>
        <begin position="1"/>
        <end position="196"/>
    </location>
</feature>
<gene>
    <name evidence="2" type="ORF">TRAPUB_5753</name>
</gene>
<keyword evidence="3" id="KW-1185">Reference proteome</keyword>
<accession>A0A1M2V7R4</accession>
<evidence type="ECO:0000313" key="2">
    <source>
        <dbReference type="EMBL" id="OJT03577.1"/>
    </source>
</evidence>
<feature type="compositionally biased region" description="Polar residues" evidence="1">
    <location>
        <begin position="418"/>
        <end position="433"/>
    </location>
</feature>
<proteinExistence type="predicted"/>
<name>A0A1M2V7R4_TRAPU</name>